<keyword evidence="2" id="KW-0560">Oxidoreductase</keyword>
<evidence type="ECO:0000256" key="2">
    <source>
        <dbReference type="ARBA" id="ARBA00023002"/>
    </source>
</evidence>
<dbReference type="OrthoDB" id="9787486at2"/>
<dbReference type="PANTHER" id="PTHR43477">
    <property type="entry name" value="DIHYDROANTICAPSIN 7-DEHYDROGENASE"/>
    <property type="match status" value="1"/>
</dbReference>
<organism evidence="3 4">
    <name type="scientific">Dyella psychrodurans</name>
    <dbReference type="NCBI Taxonomy" id="1927960"/>
    <lineage>
        <taxon>Bacteria</taxon>
        <taxon>Pseudomonadati</taxon>
        <taxon>Pseudomonadota</taxon>
        <taxon>Gammaproteobacteria</taxon>
        <taxon>Lysobacterales</taxon>
        <taxon>Rhodanobacteraceae</taxon>
        <taxon>Dyella</taxon>
    </lineage>
</organism>
<dbReference type="PANTHER" id="PTHR43477:SF1">
    <property type="entry name" value="DIHYDROANTICAPSIN 7-DEHYDROGENASE"/>
    <property type="match status" value="1"/>
</dbReference>
<dbReference type="RefSeq" id="WP_115479532.1">
    <property type="nucleotide sequence ID" value="NZ_QRBF01000008.1"/>
</dbReference>
<dbReference type="SUPFAM" id="SSF51735">
    <property type="entry name" value="NAD(P)-binding Rossmann-fold domains"/>
    <property type="match status" value="1"/>
</dbReference>
<dbReference type="Pfam" id="PF13561">
    <property type="entry name" value="adh_short_C2"/>
    <property type="match status" value="1"/>
</dbReference>
<dbReference type="InterPro" id="IPR051122">
    <property type="entry name" value="SDR_DHRS6-like"/>
</dbReference>
<comment type="caution">
    <text evidence="3">The sequence shown here is derived from an EMBL/GenBank/DDBJ whole genome shotgun (WGS) entry which is preliminary data.</text>
</comment>
<reference evidence="3 4" key="1">
    <citation type="submission" date="2018-07" db="EMBL/GenBank/DDBJ databases">
        <title>Dyella monticola sp. nov. and Dyella psychrodurans sp. nov. isolated from monsoon evergreen broad-leaved forest soil of Dinghu Mountain, China.</title>
        <authorList>
            <person name="Gao Z."/>
            <person name="Qiu L."/>
        </authorList>
    </citation>
    <scope>NUCLEOTIDE SEQUENCE [LARGE SCALE GENOMIC DNA]</scope>
    <source>
        <strain evidence="3 4">4MSK11</strain>
    </source>
</reference>
<gene>
    <name evidence="3" type="ORF">DWU99_18300</name>
</gene>
<evidence type="ECO:0000313" key="4">
    <source>
        <dbReference type="Proteomes" id="UP000255334"/>
    </source>
</evidence>
<evidence type="ECO:0000313" key="3">
    <source>
        <dbReference type="EMBL" id="RDS81004.1"/>
    </source>
</evidence>
<dbReference type="InterPro" id="IPR002347">
    <property type="entry name" value="SDR_fam"/>
</dbReference>
<protein>
    <submittedName>
        <fullName evidence="3">Short chain dehydrogenase</fullName>
    </submittedName>
</protein>
<name>A0A370WXY7_9GAMM</name>
<dbReference type="Proteomes" id="UP000255334">
    <property type="component" value="Unassembled WGS sequence"/>
</dbReference>
<dbReference type="NCBIfam" id="NF005754">
    <property type="entry name" value="PRK07578.1"/>
    <property type="match status" value="1"/>
</dbReference>
<proteinExistence type="inferred from homology"/>
<comment type="similarity">
    <text evidence="1">Belongs to the short-chain dehydrogenases/reductases (SDR) family.</text>
</comment>
<accession>A0A370WXY7</accession>
<evidence type="ECO:0000256" key="1">
    <source>
        <dbReference type="ARBA" id="ARBA00006484"/>
    </source>
</evidence>
<dbReference type="CDD" id="cd11731">
    <property type="entry name" value="Lin1944_like_SDR_c"/>
    <property type="match status" value="1"/>
</dbReference>
<keyword evidence="4" id="KW-1185">Reference proteome</keyword>
<dbReference type="AlphaFoldDB" id="A0A370WXY7"/>
<dbReference type="Gene3D" id="3.40.50.720">
    <property type="entry name" value="NAD(P)-binding Rossmann-like Domain"/>
    <property type="match status" value="1"/>
</dbReference>
<dbReference type="InterPro" id="IPR036291">
    <property type="entry name" value="NAD(P)-bd_dom_sf"/>
</dbReference>
<dbReference type="EMBL" id="QRBF01000008">
    <property type="protein sequence ID" value="RDS81004.1"/>
    <property type="molecule type" value="Genomic_DNA"/>
</dbReference>
<dbReference type="GO" id="GO:0016491">
    <property type="term" value="F:oxidoreductase activity"/>
    <property type="evidence" value="ECO:0007669"/>
    <property type="project" value="UniProtKB-KW"/>
</dbReference>
<sequence>MKIVLIGAYGKIGKLVQTAMAGAGHDIVKVGRKSGDFQVDIESRESIRQLYQVVGSFDAVAIAAGEVVFAPLSQLTAENWQFSLGSKLMGQISLVQEAIPFINERGSFTLVSGVLNEEPIFAGVTGATVSGALEGFVRAAAVELPKGLRINVVNPTILKESEAHMGQFFPGVIPVEGWRVAQAYKRSILGVQTGRVYKVD</sequence>